<dbReference type="EMBL" id="SRLO01000815">
    <property type="protein sequence ID" value="TNN45971.1"/>
    <property type="molecule type" value="Genomic_DNA"/>
</dbReference>
<evidence type="ECO:0000313" key="1">
    <source>
        <dbReference type="EMBL" id="TNN45971.1"/>
    </source>
</evidence>
<accession>A0A4Z2FYA0</accession>
<keyword evidence="2" id="KW-1185">Reference proteome</keyword>
<dbReference type="Proteomes" id="UP000314294">
    <property type="component" value="Unassembled WGS sequence"/>
</dbReference>
<protein>
    <submittedName>
        <fullName evidence="1">Uncharacterized protein</fullName>
    </submittedName>
</protein>
<gene>
    <name evidence="1" type="ORF">EYF80_043852</name>
</gene>
<dbReference type="AlphaFoldDB" id="A0A4Z2FYA0"/>
<evidence type="ECO:0000313" key="2">
    <source>
        <dbReference type="Proteomes" id="UP000314294"/>
    </source>
</evidence>
<reference evidence="1 2" key="1">
    <citation type="submission" date="2019-03" db="EMBL/GenBank/DDBJ databases">
        <title>First draft genome of Liparis tanakae, snailfish: a comprehensive survey of snailfish specific genes.</title>
        <authorList>
            <person name="Kim W."/>
            <person name="Song I."/>
            <person name="Jeong J.-H."/>
            <person name="Kim D."/>
            <person name="Kim S."/>
            <person name="Ryu S."/>
            <person name="Song J.Y."/>
            <person name="Lee S.K."/>
        </authorList>
    </citation>
    <scope>NUCLEOTIDE SEQUENCE [LARGE SCALE GENOMIC DNA]</scope>
    <source>
        <tissue evidence="1">Muscle</tissue>
    </source>
</reference>
<organism evidence="1 2">
    <name type="scientific">Liparis tanakae</name>
    <name type="common">Tanaka's snailfish</name>
    <dbReference type="NCBI Taxonomy" id="230148"/>
    <lineage>
        <taxon>Eukaryota</taxon>
        <taxon>Metazoa</taxon>
        <taxon>Chordata</taxon>
        <taxon>Craniata</taxon>
        <taxon>Vertebrata</taxon>
        <taxon>Euteleostomi</taxon>
        <taxon>Actinopterygii</taxon>
        <taxon>Neopterygii</taxon>
        <taxon>Teleostei</taxon>
        <taxon>Neoteleostei</taxon>
        <taxon>Acanthomorphata</taxon>
        <taxon>Eupercaria</taxon>
        <taxon>Perciformes</taxon>
        <taxon>Cottioidei</taxon>
        <taxon>Cottales</taxon>
        <taxon>Liparidae</taxon>
        <taxon>Liparis</taxon>
    </lineage>
</organism>
<name>A0A4Z2FYA0_9TELE</name>
<comment type="caution">
    <text evidence="1">The sequence shown here is derived from an EMBL/GenBank/DDBJ whole genome shotgun (WGS) entry which is preliminary data.</text>
</comment>
<proteinExistence type="predicted"/>
<sequence>MAPCLPCMKPLTPPPQNVRRCVQVHQVLVAMHAGATATATAHALRDCNWSVSHAGGVATGISAAATAAAPDAGFGTGTGEDAGICCERRLGCGAFRGLNLRRGDERGGRTPQRRVEPPIRRLGFRSTSRHSVLMMTMTMMMMKMKMMKMMKMKKMTPLSCAVSSFY</sequence>